<proteinExistence type="predicted"/>
<evidence type="ECO:0000313" key="2">
    <source>
        <dbReference type="EMBL" id="MFC3230583.1"/>
    </source>
</evidence>
<feature type="domain" description="Nif11" evidence="1">
    <location>
        <begin position="1"/>
        <end position="45"/>
    </location>
</feature>
<evidence type="ECO:0000313" key="3">
    <source>
        <dbReference type="Proteomes" id="UP001595528"/>
    </source>
</evidence>
<comment type="caution">
    <text evidence="2">The sequence shown here is derived from an EMBL/GenBank/DDBJ whole genome shotgun (WGS) entry which is preliminary data.</text>
</comment>
<accession>A0ABV7L7E3</accession>
<gene>
    <name evidence="2" type="ORF">ACFOGJ_25265</name>
</gene>
<organism evidence="2 3">
    <name type="scientific">Marinibaculum pumilum</name>
    <dbReference type="NCBI Taxonomy" id="1766165"/>
    <lineage>
        <taxon>Bacteria</taxon>
        <taxon>Pseudomonadati</taxon>
        <taxon>Pseudomonadota</taxon>
        <taxon>Alphaproteobacteria</taxon>
        <taxon>Rhodospirillales</taxon>
        <taxon>Rhodospirillaceae</taxon>
        <taxon>Marinibaculum</taxon>
    </lineage>
</organism>
<dbReference type="InterPro" id="IPR012903">
    <property type="entry name" value="Nif11"/>
</dbReference>
<dbReference type="RefSeq" id="WP_379905885.1">
    <property type="nucleotide sequence ID" value="NZ_JBHRTR010000048.1"/>
</dbReference>
<dbReference type="Pfam" id="PF07862">
    <property type="entry name" value="Nif11"/>
    <property type="match status" value="1"/>
</dbReference>
<name>A0ABV7L7E3_9PROT</name>
<reference evidence="3" key="1">
    <citation type="journal article" date="2019" name="Int. J. Syst. Evol. Microbiol.">
        <title>The Global Catalogue of Microorganisms (GCM) 10K type strain sequencing project: providing services to taxonomists for standard genome sequencing and annotation.</title>
        <authorList>
            <consortium name="The Broad Institute Genomics Platform"/>
            <consortium name="The Broad Institute Genome Sequencing Center for Infectious Disease"/>
            <person name="Wu L."/>
            <person name="Ma J."/>
        </authorList>
    </citation>
    <scope>NUCLEOTIDE SEQUENCE [LARGE SCALE GENOMIC DNA]</scope>
    <source>
        <strain evidence="3">KCTC 42964</strain>
    </source>
</reference>
<dbReference type="Proteomes" id="UP001595528">
    <property type="component" value="Unassembled WGS sequence"/>
</dbReference>
<sequence length="74" mass="8069">MNHDAVEQFARDLRTDGALAAEVKRQASLDAVLEVARRHGFDITTASVVEYICRLAGGPVPTGMPEESDLLLHH</sequence>
<protein>
    <submittedName>
        <fullName evidence="2">Nif11-like leader peptide family natural product</fullName>
    </submittedName>
</protein>
<dbReference type="EMBL" id="JBHRTR010000048">
    <property type="protein sequence ID" value="MFC3230583.1"/>
    <property type="molecule type" value="Genomic_DNA"/>
</dbReference>
<evidence type="ECO:0000259" key="1">
    <source>
        <dbReference type="Pfam" id="PF07862"/>
    </source>
</evidence>
<keyword evidence="3" id="KW-1185">Reference proteome</keyword>